<organism evidence="1 3">
    <name type="scientific">Gibberella zeae (strain ATCC MYA-4620 / CBS 123657 / FGSC 9075 / NRRL 31084 / PH-1)</name>
    <name type="common">Wheat head blight fungus</name>
    <name type="synonym">Fusarium graminearum</name>
    <dbReference type="NCBI Taxonomy" id="229533"/>
    <lineage>
        <taxon>Eukaryota</taxon>
        <taxon>Fungi</taxon>
        <taxon>Dikarya</taxon>
        <taxon>Ascomycota</taxon>
        <taxon>Pezizomycotina</taxon>
        <taxon>Sordariomycetes</taxon>
        <taxon>Hypocreomycetidae</taxon>
        <taxon>Hypocreales</taxon>
        <taxon>Nectriaceae</taxon>
        <taxon>Fusarium</taxon>
    </lineage>
</organism>
<dbReference type="InParanoid" id="A0A098DQY4"/>
<sequence length="129" mass="14860">MANYASTSTAYPSSVYSLLARINHLSETVRRMPYDFPILDRAQRRLGLVNLTFNLPSREFMRLLNEDLSKVSFEMDTVLSHLSDEENPGLRVYLVHKLESVQSAFNKIYTVVLNLALLRLLMHDLGERT</sequence>
<dbReference type="Proteomes" id="UP000070720">
    <property type="component" value="Chromosome 4"/>
</dbReference>
<reference evidence="2 3" key="2">
    <citation type="journal article" date="2010" name="Nature">
        <title>Comparative genomics reveals mobile pathogenicity chromosomes in Fusarium.</title>
        <authorList>
            <person name="Ma L.J."/>
            <person name="van der Does H.C."/>
            <person name="Borkovich K.A."/>
            <person name="Coleman J.J."/>
            <person name="Daboussi M.J."/>
            <person name="Di Pietro A."/>
            <person name="Dufresne M."/>
            <person name="Freitag M."/>
            <person name="Grabherr M."/>
            <person name="Henrissat B."/>
            <person name="Houterman P.M."/>
            <person name="Kang S."/>
            <person name="Shim W.B."/>
            <person name="Woloshuk C."/>
            <person name="Xie X."/>
            <person name="Xu J.R."/>
            <person name="Antoniw J."/>
            <person name="Baker S.E."/>
            <person name="Bluhm B.H."/>
            <person name="Breakspear A."/>
            <person name="Brown D.W."/>
            <person name="Butchko R.A."/>
            <person name="Chapman S."/>
            <person name="Coulson R."/>
            <person name="Coutinho P.M."/>
            <person name="Danchin E.G."/>
            <person name="Diener A."/>
            <person name="Gale L.R."/>
            <person name="Gardiner D.M."/>
            <person name="Goff S."/>
            <person name="Hammond-Kosack K.E."/>
            <person name="Hilburn K."/>
            <person name="Hua-Van A."/>
            <person name="Jonkers W."/>
            <person name="Kazan K."/>
            <person name="Kodira C.D."/>
            <person name="Koehrsen M."/>
            <person name="Kumar L."/>
            <person name="Lee Y.H."/>
            <person name="Li L."/>
            <person name="Manners J.M."/>
            <person name="Miranda-Saavedra D."/>
            <person name="Mukherjee M."/>
            <person name="Park G."/>
            <person name="Park J."/>
            <person name="Park S.Y."/>
            <person name="Proctor R.H."/>
            <person name="Regev A."/>
            <person name="Ruiz-Roldan M.C."/>
            <person name="Sain D."/>
            <person name="Sakthikumar S."/>
            <person name="Sykes S."/>
            <person name="Schwartz D.C."/>
            <person name="Turgeon B.G."/>
            <person name="Wapinski I."/>
            <person name="Yoder O."/>
            <person name="Young S."/>
            <person name="Zeng Q."/>
            <person name="Zhou S."/>
            <person name="Galagan J."/>
            <person name="Cuomo C.A."/>
            <person name="Kistler H.C."/>
            <person name="Rep M."/>
        </authorList>
    </citation>
    <scope>GENOME REANNOTATION</scope>
    <source>
        <strain evidence="3">ATCC MYA-4620 / CBS 123657 / FGSC 9075 / NRRL 31084 / PH-1</strain>
        <strain evidence="2">PH-1 / ATCC MYA-4620 / FGSC 9075 / NRRL 31084</strain>
    </source>
</reference>
<dbReference type="VEuPathDB" id="FungiDB:FGRAMPH1_01G25583"/>
<dbReference type="EMBL" id="HG970335">
    <property type="protein sequence ID" value="CEF83283.1"/>
    <property type="molecule type" value="Genomic_DNA"/>
</dbReference>
<reference evidence="2 3" key="1">
    <citation type="journal article" date="2007" name="Science">
        <title>The Fusarium graminearum genome reveals a link between localized polymorphism and pathogen specialization.</title>
        <authorList>
            <person name="Cuomo C.A."/>
            <person name="Gueldener U."/>
            <person name="Xu J.-R."/>
            <person name="Trail F."/>
            <person name="Turgeon B.G."/>
            <person name="Di Pietro A."/>
            <person name="Walton J.D."/>
            <person name="Ma L.-J."/>
            <person name="Baker S.E."/>
            <person name="Rep M."/>
            <person name="Adam G."/>
            <person name="Antoniw J."/>
            <person name="Baldwin T."/>
            <person name="Calvo S.E."/>
            <person name="Chang Y.-L."/>
            <person name="DeCaprio D."/>
            <person name="Gale L.R."/>
            <person name="Gnerre S."/>
            <person name="Goswami R.S."/>
            <person name="Hammond-Kosack K."/>
            <person name="Harris L.J."/>
            <person name="Hilburn K."/>
            <person name="Kennell J.C."/>
            <person name="Kroken S."/>
            <person name="Magnuson J.K."/>
            <person name="Mannhaupt G."/>
            <person name="Mauceli E.W."/>
            <person name="Mewes H.-W."/>
            <person name="Mitterbauer R."/>
            <person name="Muehlbauer G."/>
            <person name="Muensterkoetter M."/>
            <person name="Nelson D."/>
            <person name="O'Donnell K."/>
            <person name="Ouellet T."/>
            <person name="Qi W."/>
            <person name="Quesneville H."/>
            <person name="Roncero M.I.G."/>
            <person name="Seong K.-Y."/>
            <person name="Tetko I.V."/>
            <person name="Urban M."/>
            <person name="Waalwijk C."/>
            <person name="Ward T.J."/>
            <person name="Yao J."/>
            <person name="Birren B.W."/>
            <person name="Kistler H.C."/>
        </authorList>
    </citation>
    <scope>NUCLEOTIDE SEQUENCE [LARGE SCALE GENOMIC DNA]</scope>
    <source>
        <strain evidence="3">ATCC MYA-4620 / CBS 123657 / FGSC 9075 / NRRL 31084 / PH-1</strain>
        <strain evidence="2">PH-1 / ATCC MYA-4620 / FGSC 9075 / NRRL 31084</strain>
    </source>
</reference>
<proteinExistence type="predicted"/>
<dbReference type="AlphaFoldDB" id="A0A098DQY4"/>
<dbReference type="STRING" id="229533.A0A098DQY4"/>
<evidence type="ECO:0000313" key="2">
    <source>
        <dbReference type="EnsemblFungi" id="CEF83283"/>
    </source>
</evidence>
<gene>
    <name evidence="2" type="primary">FG07759.1</name>
    <name evidence="1" type="ORF">FGRAMPH1_01T25583</name>
</gene>
<reference evidence="1 3" key="3">
    <citation type="journal article" date="2015" name="BMC Genomics">
        <title>The completed genome sequence of the pathogenic ascomycete fungus Fusarium graminearum.</title>
        <authorList>
            <person name="King R."/>
            <person name="Urban M."/>
            <person name="Hammond-Kosack M.C."/>
            <person name="Hassani-Pak K."/>
            <person name="Hammond-Kosack K.E."/>
        </authorList>
    </citation>
    <scope>NUCLEOTIDE SEQUENCE [LARGE SCALE GENOMIC DNA]</scope>
    <source>
        <strain evidence="3">ATCC MYA-4620 / CBS 123657 / FGSC 9075 / NRRL 31084 / PH-1</strain>
        <strain evidence="1">PH-1</strain>
    </source>
</reference>
<accession>A0A0E0SA20</accession>
<dbReference type="EnsemblFungi" id="CEF83283">
    <property type="protein sequence ID" value="CEF83283"/>
    <property type="gene ID" value="FGRRES_07759_M"/>
</dbReference>
<keyword evidence="3" id="KW-1185">Reference proteome</keyword>
<accession>A0A098DQY4</accession>
<reference evidence="2" key="4">
    <citation type="submission" date="2017-01" db="UniProtKB">
        <authorList>
            <consortium name="EnsemblFungi"/>
        </authorList>
    </citation>
    <scope>IDENTIFICATION</scope>
    <source>
        <strain evidence="2">PH-1 / ATCC MYA-4620 / FGSC 9075 / NRRL 31084</strain>
    </source>
</reference>
<evidence type="ECO:0000313" key="3">
    <source>
        <dbReference type="Proteomes" id="UP000070720"/>
    </source>
</evidence>
<protein>
    <submittedName>
        <fullName evidence="1">Chromosome 4, complete genome</fullName>
    </submittedName>
</protein>
<name>A0A098DQY4_GIBZE</name>
<evidence type="ECO:0000313" key="1">
    <source>
        <dbReference type="EMBL" id="CEF83283.1"/>
    </source>
</evidence>